<proteinExistence type="predicted"/>
<comment type="caution">
    <text evidence="1">The sequence shown here is derived from an EMBL/GenBank/DDBJ whole genome shotgun (WGS) entry which is preliminary data.</text>
</comment>
<dbReference type="SUPFAM" id="SSF56672">
    <property type="entry name" value="DNA/RNA polymerases"/>
    <property type="match status" value="1"/>
</dbReference>
<dbReference type="InterPro" id="IPR043502">
    <property type="entry name" value="DNA/RNA_pol_sf"/>
</dbReference>
<gene>
    <name evidence="1" type="ORF">PACLA_8A018046</name>
</gene>
<keyword evidence="2" id="KW-1185">Reference proteome</keyword>
<reference evidence="1" key="1">
    <citation type="submission" date="2020-04" db="EMBL/GenBank/DDBJ databases">
        <authorList>
            <person name="Alioto T."/>
            <person name="Alioto T."/>
            <person name="Gomez Garrido J."/>
        </authorList>
    </citation>
    <scope>NUCLEOTIDE SEQUENCE</scope>
    <source>
        <strain evidence="1">A484AB</strain>
    </source>
</reference>
<evidence type="ECO:0000313" key="2">
    <source>
        <dbReference type="Proteomes" id="UP001152795"/>
    </source>
</evidence>
<dbReference type="PANTHER" id="PTHR33332">
    <property type="entry name" value="REVERSE TRANSCRIPTASE DOMAIN-CONTAINING PROTEIN"/>
    <property type="match status" value="1"/>
</dbReference>
<dbReference type="PROSITE" id="PS50878">
    <property type="entry name" value="RT_POL"/>
    <property type="match status" value="1"/>
</dbReference>
<sequence>MCVVAPSNGYYFSLNIVFVIKFRSVKVFKIVAPFFSNVLWIIINFIVNFKSVVQYTTNGISTFNPTHTNIELLISGDVERNPGDGVDNYDTTQKLKRSYFQESIDNNNGNPQGIWKALKSLTKSKKQSKITELKREDGTSETDILAMTNMLNEFFVNIASGLCANSTPSELDTSILENFVSSKFTNYNTQFNIPPITVQDTMEMIDSLSSRKATGSDGISAKLLKLVAPVLCQPLTRVFNLSLEKGCFPRKWKVARVTPLHKDGVRDIKDNYRPISVLSVLSKLIEKHVARSLMSYLVENRLLYHLQSAFREGHSTDSALINLTDKILFNLDHDEVTGMVFVDFRKAFDVIDHKILLKKLELYRVTDVALTWFKSYLCDRYQFVSLEGKSSECLPLTKGVPQGSVLGPVLFLLFVNDLPLHLQYSSVDMFADDTTMSACAHYLDISSMNDGLNSDLHALNEWSLQNKMFINARKTNSMLVTGKRIPKKLDSQNDPCLQLKIDGVDVSGVASKKLLGITLDSKMSYEAHVEELAKKISKRLGLLKHISPYLKQHQRETFYTCVIKPTLMYVWLDMLLVTNTRVPGSCDMGVKVSNYYQVIFPAFFQTQ</sequence>
<dbReference type="OrthoDB" id="411871at2759"/>
<organism evidence="1 2">
    <name type="scientific">Paramuricea clavata</name>
    <name type="common">Red gorgonian</name>
    <name type="synonym">Violescent sea-whip</name>
    <dbReference type="NCBI Taxonomy" id="317549"/>
    <lineage>
        <taxon>Eukaryota</taxon>
        <taxon>Metazoa</taxon>
        <taxon>Cnidaria</taxon>
        <taxon>Anthozoa</taxon>
        <taxon>Octocorallia</taxon>
        <taxon>Malacalcyonacea</taxon>
        <taxon>Plexauridae</taxon>
        <taxon>Paramuricea</taxon>
    </lineage>
</organism>
<name>A0A7D9EJM9_PARCT</name>
<dbReference type="Proteomes" id="UP001152795">
    <property type="component" value="Unassembled WGS sequence"/>
</dbReference>
<dbReference type="InterPro" id="IPR000477">
    <property type="entry name" value="RT_dom"/>
</dbReference>
<protein>
    <submittedName>
        <fullName evidence="1">Uncharacterized protein</fullName>
    </submittedName>
</protein>
<evidence type="ECO:0000313" key="1">
    <source>
        <dbReference type="EMBL" id="CAB4011516.1"/>
    </source>
</evidence>
<dbReference type="EMBL" id="CACRXK020007176">
    <property type="protein sequence ID" value="CAB4011516.1"/>
    <property type="molecule type" value="Genomic_DNA"/>
</dbReference>
<dbReference type="AlphaFoldDB" id="A0A7D9EJM9"/>
<accession>A0A7D9EJM9</accession>
<dbReference type="CDD" id="cd01650">
    <property type="entry name" value="RT_nLTR_like"/>
    <property type="match status" value="1"/>
</dbReference>
<dbReference type="Pfam" id="PF00078">
    <property type="entry name" value="RVT_1"/>
    <property type="match status" value="1"/>
</dbReference>